<dbReference type="EMBL" id="OZ034816">
    <property type="protein sequence ID" value="CAL1377733.1"/>
    <property type="molecule type" value="Genomic_DNA"/>
</dbReference>
<protein>
    <submittedName>
        <fullName evidence="2">Uncharacterized protein</fullName>
    </submittedName>
</protein>
<accession>A0AAV2DVT6</accession>
<evidence type="ECO:0000313" key="2">
    <source>
        <dbReference type="EMBL" id="CAL1377733.1"/>
    </source>
</evidence>
<proteinExistence type="predicted"/>
<evidence type="ECO:0000256" key="1">
    <source>
        <dbReference type="SAM" id="MobiDB-lite"/>
    </source>
</evidence>
<feature type="region of interest" description="Disordered" evidence="1">
    <location>
        <begin position="100"/>
        <end position="153"/>
    </location>
</feature>
<reference evidence="2 3" key="1">
    <citation type="submission" date="2024-04" db="EMBL/GenBank/DDBJ databases">
        <authorList>
            <person name="Fracassetti M."/>
        </authorList>
    </citation>
    <scope>NUCLEOTIDE SEQUENCE [LARGE SCALE GENOMIC DNA]</scope>
</reference>
<name>A0AAV2DVT6_9ROSI</name>
<dbReference type="AlphaFoldDB" id="A0AAV2DVT6"/>
<organism evidence="2 3">
    <name type="scientific">Linum trigynum</name>
    <dbReference type="NCBI Taxonomy" id="586398"/>
    <lineage>
        <taxon>Eukaryota</taxon>
        <taxon>Viridiplantae</taxon>
        <taxon>Streptophyta</taxon>
        <taxon>Embryophyta</taxon>
        <taxon>Tracheophyta</taxon>
        <taxon>Spermatophyta</taxon>
        <taxon>Magnoliopsida</taxon>
        <taxon>eudicotyledons</taxon>
        <taxon>Gunneridae</taxon>
        <taxon>Pentapetalae</taxon>
        <taxon>rosids</taxon>
        <taxon>fabids</taxon>
        <taxon>Malpighiales</taxon>
        <taxon>Linaceae</taxon>
        <taxon>Linum</taxon>
    </lineage>
</organism>
<keyword evidence="3" id="KW-1185">Reference proteome</keyword>
<gene>
    <name evidence="2" type="ORF">LTRI10_LOCUS19362</name>
</gene>
<evidence type="ECO:0000313" key="3">
    <source>
        <dbReference type="Proteomes" id="UP001497516"/>
    </source>
</evidence>
<sequence length="153" mass="16774">MIRECLSEPSAKKRNCHFVRDCNRQYRIHKRLSVCLVSPGGSSIESEAPAPGLSLPAVTTNRSTHRFHFLPPSRAPISWSRTLPSPPAALIPTRAEYQPIDPRALSRRDGVFCSGNRASRSDPAKIPTSPPPLKLHNDLNLETIPLHPSASAA</sequence>
<dbReference type="Proteomes" id="UP001497516">
    <property type="component" value="Chromosome 3"/>
</dbReference>